<feature type="transmembrane region" description="Helical" evidence="6">
    <location>
        <begin position="178"/>
        <end position="203"/>
    </location>
</feature>
<organism evidence="8 9">
    <name type="scientific">Sulfitobacter mediterraneus</name>
    <dbReference type="NCBI Taxonomy" id="83219"/>
    <lineage>
        <taxon>Bacteria</taxon>
        <taxon>Pseudomonadati</taxon>
        <taxon>Pseudomonadota</taxon>
        <taxon>Alphaproteobacteria</taxon>
        <taxon>Rhodobacterales</taxon>
        <taxon>Roseobacteraceae</taxon>
        <taxon>Sulfitobacter</taxon>
    </lineage>
</organism>
<dbReference type="Pfam" id="PF00892">
    <property type="entry name" value="EamA"/>
    <property type="match status" value="2"/>
</dbReference>
<dbReference type="InterPro" id="IPR050638">
    <property type="entry name" value="AA-Vitamin_Transporters"/>
</dbReference>
<dbReference type="PANTHER" id="PTHR32322">
    <property type="entry name" value="INNER MEMBRANE TRANSPORTER"/>
    <property type="match status" value="1"/>
</dbReference>
<sequence length="326" mass="34772">MRGEIPPSCGIGWLLHIDFTALLPVSGPMDRKSQIDLIGAVALTVFAFHLGFNQVVIKVTSGGFSPVFSAGLRSAGAVLVLLVWMYLRGLRIALPRRAWVGGLLSGLLFALEFTSAFTALDLSTVSRVSVIFYSMPVWLALMAHFLLPGEQLTAGRGVGLALAMAGVALALLDRNSGAASWTGDLLSLLAALCWAGIVLCVRLTPLSEVPPAQQLICQVAVSAPILLLIAPLFGPLMRDVEPIHVAGLLFQILAVASFGYLIWFWLMTIYPASSVASFSFLSPVFSVLCGWLILSEEVALSIWAALALVAAGIYLINRKPGRRPST</sequence>
<gene>
    <name evidence="8" type="ORF">C8N31_102120</name>
</gene>
<keyword evidence="4 6" id="KW-1133">Transmembrane helix</keyword>
<evidence type="ECO:0000313" key="9">
    <source>
        <dbReference type="Proteomes" id="UP000244092"/>
    </source>
</evidence>
<dbReference type="InterPro" id="IPR037185">
    <property type="entry name" value="EmrE-like"/>
</dbReference>
<dbReference type="Gene3D" id="1.10.3730.20">
    <property type="match status" value="1"/>
</dbReference>
<comment type="similarity">
    <text evidence="2">Belongs to the EamA transporter family.</text>
</comment>
<feature type="transmembrane region" description="Helical" evidence="6">
    <location>
        <begin position="215"/>
        <end position="237"/>
    </location>
</feature>
<dbReference type="SUPFAM" id="SSF103481">
    <property type="entry name" value="Multidrug resistance efflux transporter EmrE"/>
    <property type="match status" value="2"/>
</dbReference>
<feature type="transmembrane region" description="Helical" evidence="6">
    <location>
        <begin position="300"/>
        <end position="317"/>
    </location>
</feature>
<evidence type="ECO:0000256" key="4">
    <source>
        <dbReference type="ARBA" id="ARBA00022989"/>
    </source>
</evidence>
<feature type="transmembrane region" description="Helical" evidence="6">
    <location>
        <begin position="37"/>
        <end position="57"/>
    </location>
</feature>
<evidence type="ECO:0000256" key="2">
    <source>
        <dbReference type="ARBA" id="ARBA00007362"/>
    </source>
</evidence>
<feature type="domain" description="EamA" evidence="7">
    <location>
        <begin position="38"/>
        <end position="171"/>
    </location>
</feature>
<evidence type="ECO:0000256" key="5">
    <source>
        <dbReference type="ARBA" id="ARBA00023136"/>
    </source>
</evidence>
<comment type="caution">
    <text evidence="8">The sequence shown here is derived from an EMBL/GenBank/DDBJ whole genome shotgun (WGS) entry which is preliminary data.</text>
</comment>
<comment type="subcellular location">
    <subcellularLocation>
        <location evidence="1">Membrane</location>
        <topology evidence="1">Multi-pass membrane protein</topology>
    </subcellularLocation>
</comment>
<feature type="transmembrane region" description="Helical" evidence="6">
    <location>
        <begin position="99"/>
        <end position="118"/>
    </location>
</feature>
<accession>A0A2T6CHN7</accession>
<dbReference type="Proteomes" id="UP000244092">
    <property type="component" value="Unassembled WGS sequence"/>
</dbReference>
<feature type="transmembrane region" description="Helical" evidence="6">
    <location>
        <begin position="243"/>
        <end position="263"/>
    </location>
</feature>
<feature type="transmembrane region" description="Helical" evidence="6">
    <location>
        <begin position="130"/>
        <end position="147"/>
    </location>
</feature>
<dbReference type="AlphaFoldDB" id="A0A2T6CHN7"/>
<evidence type="ECO:0000256" key="6">
    <source>
        <dbReference type="SAM" id="Phobius"/>
    </source>
</evidence>
<reference evidence="8 9" key="1">
    <citation type="submission" date="2018-04" db="EMBL/GenBank/DDBJ databases">
        <title>Genomic Encyclopedia of Archaeal and Bacterial Type Strains, Phase II (KMG-II): from individual species to whole genera.</title>
        <authorList>
            <person name="Goeker M."/>
        </authorList>
    </citation>
    <scope>NUCLEOTIDE SEQUENCE [LARGE SCALE GENOMIC DNA]</scope>
    <source>
        <strain evidence="8 9">DSM 12244</strain>
    </source>
</reference>
<evidence type="ECO:0000313" key="8">
    <source>
        <dbReference type="EMBL" id="PTX75017.1"/>
    </source>
</evidence>
<proteinExistence type="inferred from homology"/>
<feature type="domain" description="EamA" evidence="7">
    <location>
        <begin position="182"/>
        <end position="317"/>
    </location>
</feature>
<evidence type="ECO:0000256" key="3">
    <source>
        <dbReference type="ARBA" id="ARBA00022692"/>
    </source>
</evidence>
<protein>
    <submittedName>
        <fullName evidence="8">Drug/metabolite transporter (DMT)-like permease</fullName>
    </submittedName>
</protein>
<dbReference type="EMBL" id="QBKU01000002">
    <property type="protein sequence ID" value="PTX75017.1"/>
    <property type="molecule type" value="Genomic_DNA"/>
</dbReference>
<keyword evidence="5 6" id="KW-0472">Membrane</keyword>
<dbReference type="InterPro" id="IPR000620">
    <property type="entry name" value="EamA_dom"/>
</dbReference>
<name>A0A2T6CHN7_9RHOB</name>
<feature type="transmembrane region" description="Helical" evidence="6">
    <location>
        <begin position="275"/>
        <end position="294"/>
    </location>
</feature>
<evidence type="ECO:0000256" key="1">
    <source>
        <dbReference type="ARBA" id="ARBA00004141"/>
    </source>
</evidence>
<feature type="transmembrane region" description="Helical" evidence="6">
    <location>
        <begin position="154"/>
        <end position="172"/>
    </location>
</feature>
<dbReference type="PANTHER" id="PTHR32322:SF2">
    <property type="entry name" value="EAMA DOMAIN-CONTAINING PROTEIN"/>
    <property type="match status" value="1"/>
</dbReference>
<dbReference type="GO" id="GO:0016020">
    <property type="term" value="C:membrane"/>
    <property type="evidence" value="ECO:0007669"/>
    <property type="project" value="UniProtKB-SubCell"/>
</dbReference>
<feature type="transmembrane region" description="Helical" evidence="6">
    <location>
        <begin position="63"/>
        <end position="87"/>
    </location>
</feature>
<evidence type="ECO:0000259" key="7">
    <source>
        <dbReference type="Pfam" id="PF00892"/>
    </source>
</evidence>
<keyword evidence="3 6" id="KW-0812">Transmembrane</keyword>